<dbReference type="EMBL" id="JAACFV010000195">
    <property type="protein sequence ID" value="KAF7503145.1"/>
    <property type="molecule type" value="Genomic_DNA"/>
</dbReference>
<feature type="compositionally biased region" description="Pro residues" evidence="1">
    <location>
        <begin position="73"/>
        <end position="84"/>
    </location>
</feature>
<feature type="compositionally biased region" description="Basic and acidic residues" evidence="1">
    <location>
        <begin position="85"/>
        <end position="95"/>
    </location>
</feature>
<accession>A0A8H7A5R1</accession>
<dbReference type="AlphaFoldDB" id="A0A8H7A5R1"/>
<comment type="caution">
    <text evidence="2">The sequence shown here is derived from an EMBL/GenBank/DDBJ whole genome shotgun (WGS) entry which is preliminary data.</text>
</comment>
<organism evidence="2 3">
    <name type="scientific">Endocarpon pusillum</name>
    <dbReference type="NCBI Taxonomy" id="364733"/>
    <lineage>
        <taxon>Eukaryota</taxon>
        <taxon>Fungi</taxon>
        <taxon>Dikarya</taxon>
        <taxon>Ascomycota</taxon>
        <taxon>Pezizomycotina</taxon>
        <taxon>Eurotiomycetes</taxon>
        <taxon>Chaetothyriomycetidae</taxon>
        <taxon>Verrucariales</taxon>
        <taxon>Verrucariaceae</taxon>
        <taxon>Endocarpon</taxon>
    </lineage>
</organism>
<evidence type="ECO:0000313" key="3">
    <source>
        <dbReference type="Proteomes" id="UP000606974"/>
    </source>
</evidence>
<feature type="region of interest" description="Disordered" evidence="1">
    <location>
        <begin position="55"/>
        <end position="102"/>
    </location>
</feature>
<sequence length="127" mass="14447">MWFCKKELPEKRKQHRSDSSPNSRSGDRRDMSGMSTGFGETFLARSLFHEKTKNGARNIVMNNPTGILTGTGPPLPRPGFPPGPTKEEIRERQRQEQPWLDRLAREWDAKVKREQLEAEAEAGSDSP</sequence>
<keyword evidence="3" id="KW-1185">Reference proteome</keyword>
<gene>
    <name evidence="2" type="ORF">GJ744_004287</name>
</gene>
<protein>
    <submittedName>
        <fullName evidence="2">Uncharacterized protein</fullName>
    </submittedName>
</protein>
<feature type="region of interest" description="Disordered" evidence="1">
    <location>
        <begin position="1"/>
        <end position="37"/>
    </location>
</feature>
<evidence type="ECO:0000313" key="2">
    <source>
        <dbReference type="EMBL" id="KAF7503145.1"/>
    </source>
</evidence>
<proteinExistence type="predicted"/>
<evidence type="ECO:0000256" key="1">
    <source>
        <dbReference type="SAM" id="MobiDB-lite"/>
    </source>
</evidence>
<reference evidence="2" key="1">
    <citation type="submission" date="2020-02" db="EMBL/GenBank/DDBJ databases">
        <authorList>
            <person name="Palmer J.M."/>
        </authorList>
    </citation>
    <scope>NUCLEOTIDE SEQUENCE</scope>
    <source>
        <strain evidence="2">EPUS1.4</strain>
        <tissue evidence="2">Thallus</tissue>
    </source>
</reference>
<feature type="compositionally biased region" description="Basic and acidic residues" evidence="1">
    <location>
        <begin position="1"/>
        <end position="11"/>
    </location>
</feature>
<name>A0A8H7A5R1_9EURO</name>
<dbReference type="Proteomes" id="UP000606974">
    <property type="component" value="Unassembled WGS sequence"/>
</dbReference>